<dbReference type="EMBL" id="JAWXYG010000011">
    <property type="protein sequence ID" value="KAK4259428.1"/>
    <property type="molecule type" value="Genomic_DNA"/>
</dbReference>
<name>A0AAE1IXT5_9FABA</name>
<sequence length="138" mass="15403">MNLLNGIKQCKFIKQLHQLHAYSISSGLLLLHPSPLLNAILHAFASILIPTTNNLAKSATFNPSNYAHSVFRSIPNPSTFSYNNLIRAHTLPSAPFYALEIFTLLRRLSVPPDFHTFPFVLRACAQLRVLALSQSVHL</sequence>
<evidence type="ECO:0000313" key="1">
    <source>
        <dbReference type="EMBL" id="KAK4259428.1"/>
    </source>
</evidence>
<dbReference type="InterPro" id="IPR011990">
    <property type="entry name" value="TPR-like_helical_dom_sf"/>
</dbReference>
<organism evidence="1 2">
    <name type="scientific">Acacia crassicarpa</name>
    <name type="common">northern wattle</name>
    <dbReference type="NCBI Taxonomy" id="499986"/>
    <lineage>
        <taxon>Eukaryota</taxon>
        <taxon>Viridiplantae</taxon>
        <taxon>Streptophyta</taxon>
        <taxon>Embryophyta</taxon>
        <taxon>Tracheophyta</taxon>
        <taxon>Spermatophyta</taxon>
        <taxon>Magnoliopsida</taxon>
        <taxon>eudicotyledons</taxon>
        <taxon>Gunneridae</taxon>
        <taxon>Pentapetalae</taxon>
        <taxon>rosids</taxon>
        <taxon>fabids</taxon>
        <taxon>Fabales</taxon>
        <taxon>Fabaceae</taxon>
        <taxon>Caesalpinioideae</taxon>
        <taxon>mimosoid clade</taxon>
        <taxon>Acacieae</taxon>
        <taxon>Acacia</taxon>
    </lineage>
</organism>
<proteinExistence type="predicted"/>
<dbReference type="Proteomes" id="UP001293593">
    <property type="component" value="Unassembled WGS sequence"/>
</dbReference>
<protein>
    <submittedName>
        <fullName evidence="1">Uncharacterized protein</fullName>
    </submittedName>
</protein>
<dbReference type="Gene3D" id="1.25.40.10">
    <property type="entry name" value="Tetratricopeptide repeat domain"/>
    <property type="match status" value="1"/>
</dbReference>
<keyword evidence="2" id="KW-1185">Reference proteome</keyword>
<accession>A0AAE1IXT5</accession>
<reference evidence="1" key="1">
    <citation type="submission" date="2023-10" db="EMBL/GenBank/DDBJ databases">
        <title>Chromosome-level genome of the transformable northern wattle, Acacia crassicarpa.</title>
        <authorList>
            <person name="Massaro I."/>
            <person name="Sinha N.R."/>
            <person name="Poethig S."/>
            <person name="Leichty A.R."/>
        </authorList>
    </citation>
    <scope>NUCLEOTIDE SEQUENCE</scope>
    <source>
        <strain evidence="1">Acra3RX</strain>
        <tissue evidence="1">Leaf</tissue>
    </source>
</reference>
<dbReference type="AlphaFoldDB" id="A0AAE1IXT5"/>
<gene>
    <name evidence="1" type="ORF">QN277_005760</name>
</gene>
<comment type="caution">
    <text evidence="1">The sequence shown here is derived from an EMBL/GenBank/DDBJ whole genome shotgun (WGS) entry which is preliminary data.</text>
</comment>
<evidence type="ECO:0000313" key="2">
    <source>
        <dbReference type="Proteomes" id="UP001293593"/>
    </source>
</evidence>